<dbReference type="EMBL" id="SOGQ01000021">
    <property type="protein sequence ID" value="TFD02738.1"/>
    <property type="molecule type" value="Genomic_DNA"/>
</dbReference>
<protein>
    <recommendedName>
        <fullName evidence="11">8-oxo-dGTP diphosphatase</fullName>
        <ecNumber evidence="11">3.6.1.55</ecNumber>
    </recommendedName>
</protein>
<keyword evidence="6" id="KW-0227">DNA damage</keyword>
<gene>
    <name evidence="14" type="ORF">E3T28_04940</name>
</gene>
<dbReference type="PROSITE" id="PS51462">
    <property type="entry name" value="NUDIX"/>
    <property type="match status" value="1"/>
</dbReference>
<evidence type="ECO:0000313" key="14">
    <source>
        <dbReference type="EMBL" id="TFD02738.1"/>
    </source>
</evidence>
<evidence type="ECO:0000256" key="5">
    <source>
        <dbReference type="ARBA" id="ARBA00022723"/>
    </source>
</evidence>
<dbReference type="Gene3D" id="3.90.79.10">
    <property type="entry name" value="Nucleoside Triphosphate Pyrophosphohydrolase"/>
    <property type="match status" value="1"/>
</dbReference>
<dbReference type="Pfam" id="PF00293">
    <property type="entry name" value="NUDIX"/>
    <property type="match status" value="1"/>
</dbReference>
<keyword evidence="7 12" id="KW-0378">Hydrolase</keyword>
<dbReference type="InterPro" id="IPR000086">
    <property type="entry name" value="NUDIX_hydrolase_dom"/>
</dbReference>
<keyword evidence="3" id="KW-0515">Mutator protein</keyword>
<dbReference type="PANTHER" id="PTHR47707:SF1">
    <property type="entry name" value="NUDIX HYDROLASE FAMILY PROTEIN"/>
    <property type="match status" value="1"/>
</dbReference>
<dbReference type="Proteomes" id="UP000297853">
    <property type="component" value="Unassembled WGS sequence"/>
</dbReference>
<evidence type="ECO:0000256" key="11">
    <source>
        <dbReference type="ARBA" id="ARBA00038905"/>
    </source>
</evidence>
<dbReference type="PANTHER" id="PTHR47707">
    <property type="entry name" value="8-OXO-DGTP DIPHOSPHATASE"/>
    <property type="match status" value="1"/>
</dbReference>
<dbReference type="PRINTS" id="PR00502">
    <property type="entry name" value="NUDIXFAMILY"/>
</dbReference>
<dbReference type="InterPro" id="IPR015797">
    <property type="entry name" value="NUDIX_hydrolase-like_dom_sf"/>
</dbReference>
<evidence type="ECO:0000313" key="15">
    <source>
        <dbReference type="Proteomes" id="UP000297853"/>
    </source>
</evidence>
<keyword evidence="4" id="KW-0235">DNA replication</keyword>
<evidence type="ECO:0000256" key="3">
    <source>
        <dbReference type="ARBA" id="ARBA00022457"/>
    </source>
</evidence>
<dbReference type="SUPFAM" id="SSF55811">
    <property type="entry name" value="Nudix"/>
    <property type="match status" value="1"/>
</dbReference>
<accession>A0ABY2JCP1</accession>
<keyword evidence="9" id="KW-0234">DNA repair</keyword>
<dbReference type="GO" id="GO:0016787">
    <property type="term" value="F:hydrolase activity"/>
    <property type="evidence" value="ECO:0007669"/>
    <property type="project" value="UniProtKB-KW"/>
</dbReference>
<comment type="similarity">
    <text evidence="2 12">Belongs to the Nudix hydrolase family.</text>
</comment>
<keyword evidence="5" id="KW-0479">Metal-binding</keyword>
<evidence type="ECO:0000256" key="10">
    <source>
        <dbReference type="ARBA" id="ARBA00035861"/>
    </source>
</evidence>
<comment type="catalytic activity">
    <reaction evidence="10">
        <text>8-oxo-dGTP + H2O = 8-oxo-dGMP + diphosphate + H(+)</text>
        <dbReference type="Rhea" id="RHEA:31575"/>
        <dbReference type="ChEBI" id="CHEBI:15377"/>
        <dbReference type="ChEBI" id="CHEBI:15378"/>
        <dbReference type="ChEBI" id="CHEBI:33019"/>
        <dbReference type="ChEBI" id="CHEBI:63224"/>
        <dbReference type="ChEBI" id="CHEBI:77896"/>
        <dbReference type="EC" id="3.6.1.55"/>
    </reaction>
</comment>
<feature type="domain" description="Nudix hydrolase" evidence="13">
    <location>
        <begin position="4"/>
        <end position="133"/>
    </location>
</feature>
<evidence type="ECO:0000256" key="2">
    <source>
        <dbReference type="ARBA" id="ARBA00005582"/>
    </source>
</evidence>
<dbReference type="EC" id="3.6.1.55" evidence="11"/>
<dbReference type="PROSITE" id="PS00893">
    <property type="entry name" value="NUDIX_BOX"/>
    <property type="match status" value="1"/>
</dbReference>
<evidence type="ECO:0000256" key="7">
    <source>
        <dbReference type="ARBA" id="ARBA00022801"/>
    </source>
</evidence>
<evidence type="ECO:0000259" key="13">
    <source>
        <dbReference type="PROSITE" id="PS51462"/>
    </source>
</evidence>
<evidence type="ECO:0000256" key="8">
    <source>
        <dbReference type="ARBA" id="ARBA00022842"/>
    </source>
</evidence>
<reference evidence="14 15" key="1">
    <citation type="submission" date="2019-03" db="EMBL/GenBank/DDBJ databases">
        <title>Genomics of glacier-inhabiting Cryobacterium strains.</title>
        <authorList>
            <person name="Liu Q."/>
            <person name="Xin Y.-H."/>
        </authorList>
    </citation>
    <scope>NUCLEOTIDE SEQUENCE [LARGE SCALE GENOMIC DNA]</scope>
    <source>
        <strain evidence="14 15">TMT1-23-1</strain>
    </source>
</reference>
<evidence type="ECO:0000256" key="6">
    <source>
        <dbReference type="ARBA" id="ARBA00022763"/>
    </source>
</evidence>
<comment type="cofactor">
    <cofactor evidence="1">
        <name>Mg(2+)</name>
        <dbReference type="ChEBI" id="CHEBI:18420"/>
    </cofactor>
</comment>
<keyword evidence="8" id="KW-0460">Magnesium</keyword>
<name>A0ABY2JCP1_9MICO</name>
<dbReference type="RefSeq" id="WP_134428517.1">
    <property type="nucleotide sequence ID" value="NZ_SOGQ01000021.1"/>
</dbReference>
<dbReference type="InterPro" id="IPR047127">
    <property type="entry name" value="MutT-like"/>
</dbReference>
<sequence>MDEYVTHHVSCGLLVRAGHVFLVHRSPSKAWFPDVWDLPGGHVEAGESSQQALVRELREELGVEITPPGGNALLTRRAADVLLEVWRVDAWDGDIVNAAPDEHDAFGWFSLDEAMSSDLADDEYPALFEQVLT</sequence>
<keyword evidence="15" id="KW-1185">Reference proteome</keyword>
<evidence type="ECO:0000256" key="4">
    <source>
        <dbReference type="ARBA" id="ARBA00022705"/>
    </source>
</evidence>
<proteinExistence type="inferred from homology"/>
<dbReference type="InterPro" id="IPR020476">
    <property type="entry name" value="Nudix_hydrolase"/>
</dbReference>
<evidence type="ECO:0000256" key="9">
    <source>
        <dbReference type="ARBA" id="ARBA00023204"/>
    </source>
</evidence>
<dbReference type="InterPro" id="IPR020084">
    <property type="entry name" value="NUDIX_hydrolase_CS"/>
</dbReference>
<evidence type="ECO:0000256" key="12">
    <source>
        <dbReference type="RuleBase" id="RU003476"/>
    </source>
</evidence>
<evidence type="ECO:0000256" key="1">
    <source>
        <dbReference type="ARBA" id="ARBA00001946"/>
    </source>
</evidence>
<organism evidence="14 15">
    <name type="scientific">Cryobacterium sinapicolor</name>
    <dbReference type="NCBI Taxonomy" id="1259236"/>
    <lineage>
        <taxon>Bacteria</taxon>
        <taxon>Bacillati</taxon>
        <taxon>Actinomycetota</taxon>
        <taxon>Actinomycetes</taxon>
        <taxon>Micrococcales</taxon>
        <taxon>Microbacteriaceae</taxon>
        <taxon>Cryobacterium</taxon>
    </lineage>
</organism>
<comment type="caution">
    <text evidence="14">The sequence shown here is derived from an EMBL/GenBank/DDBJ whole genome shotgun (WGS) entry which is preliminary data.</text>
</comment>